<protein>
    <submittedName>
        <fullName evidence="2">Uncharacterized protein</fullName>
    </submittedName>
</protein>
<dbReference type="HOGENOM" id="CLU_2374860_0_0_1"/>
<evidence type="ECO:0000313" key="1">
    <source>
        <dbReference type="EMBL" id="EFX78820.1"/>
    </source>
</evidence>
<keyword evidence="3" id="KW-1185">Reference proteome</keyword>
<dbReference type="Proteomes" id="UP000000305">
    <property type="component" value="Unassembled WGS sequence"/>
</dbReference>
<dbReference type="EMBL" id="GL732523">
    <property type="protein sequence ID" value="EFX90130.1"/>
    <property type="molecule type" value="Genomic_DNA"/>
</dbReference>
<proteinExistence type="predicted"/>
<gene>
    <name evidence="2" type="ORF">DAPPUDRAFT_309965</name>
    <name evidence="1" type="ORF">DAPPUDRAFT_320100</name>
</gene>
<reference evidence="2 3" key="1">
    <citation type="journal article" date="2011" name="Science">
        <title>The ecoresponsive genome of Daphnia pulex.</title>
        <authorList>
            <person name="Colbourne J.K."/>
            <person name="Pfrender M.E."/>
            <person name="Gilbert D."/>
            <person name="Thomas W.K."/>
            <person name="Tucker A."/>
            <person name="Oakley T.H."/>
            <person name="Tokishita S."/>
            <person name="Aerts A."/>
            <person name="Arnold G.J."/>
            <person name="Basu M.K."/>
            <person name="Bauer D.J."/>
            <person name="Caceres C.E."/>
            <person name="Carmel L."/>
            <person name="Casola C."/>
            <person name="Choi J.H."/>
            <person name="Detter J.C."/>
            <person name="Dong Q."/>
            <person name="Dusheyko S."/>
            <person name="Eads B.D."/>
            <person name="Frohlich T."/>
            <person name="Geiler-Samerotte K.A."/>
            <person name="Gerlach D."/>
            <person name="Hatcher P."/>
            <person name="Jogdeo S."/>
            <person name="Krijgsveld J."/>
            <person name="Kriventseva E.V."/>
            <person name="Kultz D."/>
            <person name="Laforsch C."/>
            <person name="Lindquist E."/>
            <person name="Lopez J."/>
            <person name="Manak J.R."/>
            <person name="Muller J."/>
            <person name="Pangilinan J."/>
            <person name="Patwardhan R.P."/>
            <person name="Pitluck S."/>
            <person name="Pritham E.J."/>
            <person name="Rechtsteiner A."/>
            <person name="Rho M."/>
            <person name="Rogozin I.B."/>
            <person name="Sakarya O."/>
            <person name="Salamov A."/>
            <person name="Schaack S."/>
            <person name="Shapiro H."/>
            <person name="Shiga Y."/>
            <person name="Skalitzky C."/>
            <person name="Smith Z."/>
            <person name="Souvorov A."/>
            <person name="Sung W."/>
            <person name="Tang Z."/>
            <person name="Tsuchiya D."/>
            <person name="Tu H."/>
            <person name="Vos H."/>
            <person name="Wang M."/>
            <person name="Wolf Y.I."/>
            <person name="Yamagata H."/>
            <person name="Yamada T."/>
            <person name="Ye Y."/>
            <person name="Shaw J.R."/>
            <person name="Andrews J."/>
            <person name="Crease T.J."/>
            <person name="Tang H."/>
            <person name="Lucas S.M."/>
            <person name="Robertson H.M."/>
            <person name="Bork P."/>
            <person name="Koonin E.V."/>
            <person name="Zdobnov E.M."/>
            <person name="Grigoriev I.V."/>
            <person name="Lynch M."/>
            <person name="Boore J.L."/>
        </authorList>
    </citation>
    <scope>NUCLEOTIDE SEQUENCE [LARGE SCALE GENOMIC DNA]</scope>
</reference>
<dbReference type="KEGG" id="dpx:DAPPUDRAFT_309965"/>
<dbReference type="OrthoDB" id="289038at2759"/>
<dbReference type="EMBL" id="GL732555">
    <property type="protein sequence ID" value="EFX78820.1"/>
    <property type="molecule type" value="Genomic_DNA"/>
</dbReference>
<evidence type="ECO:0000313" key="3">
    <source>
        <dbReference type="Proteomes" id="UP000000305"/>
    </source>
</evidence>
<evidence type="ECO:0000313" key="2">
    <source>
        <dbReference type="EMBL" id="EFX90130.1"/>
    </source>
</evidence>
<organism evidence="2 3">
    <name type="scientific">Daphnia pulex</name>
    <name type="common">Water flea</name>
    <dbReference type="NCBI Taxonomy" id="6669"/>
    <lineage>
        <taxon>Eukaryota</taxon>
        <taxon>Metazoa</taxon>
        <taxon>Ecdysozoa</taxon>
        <taxon>Arthropoda</taxon>
        <taxon>Crustacea</taxon>
        <taxon>Branchiopoda</taxon>
        <taxon>Diplostraca</taxon>
        <taxon>Cladocera</taxon>
        <taxon>Anomopoda</taxon>
        <taxon>Daphniidae</taxon>
        <taxon>Daphnia</taxon>
    </lineage>
</organism>
<sequence length="95" mass="10981">MSTKHCYETEKIFLALKITVKSHNNLLPIVKTPVEEMVKCMCIKTIPYSTLVIQLKHYYSLSLGCRKVTQFPWELDMAPYTSEGIQQRERTDSPG</sequence>
<accession>E9FRA6</accession>
<dbReference type="KEGG" id="dpx:DAPPUDRAFT_320100"/>
<dbReference type="AlphaFoldDB" id="E9FRA6"/>
<name>E9FRA6_DAPPU</name>